<name>A0A7M1B8Z2_9BACT</name>
<dbReference type="Pfam" id="PF13519">
    <property type="entry name" value="VWA_2"/>
    <property type="match status" value="1"/>
</dbReference>
<accession>A0A7M1B8Z2</accession>
<keyword evidence="3" id="KW-0677">Repeat</keyword>
<keyword evidence="4 7" id="KW-0802">TPR repeat</keyword>
<dbReference type="PROSITE" id="PS50234">
    <property type="entry name" value="VWFA"/>
    <property type="match status" value="1"/>
</dbReference>
<dbReference type="AlphaFoldDB" id="A0A7M1B8Z2"/>
<dbReference type="Pfam" id="PF07719">
    <property type="entry name" value="TPR_2"/>
    <property type="match status" value="1"/>
</dbReference>
<feature type="transmembrane region" description="Helical" evidence="9">
    <location>
        <begin position="6"/>
        <end position="22"/>
    </location>
</feature>
<evidence type="ECO:0000256" key="2">
    <source>
        <dbReference type="ARBA" id="ARBA00022692"/>
    </source>
</evidence>
<dbReference type="KEGG" id="spal:FM071_07690"/>
<proteinExistence type="predicted"/>
<evidence type="ECO:0000313" key="12">
    <source>
        <dbReference type="Proteomes" id="UP000593580"/>
    </source>
</evidence>
<organism evidence="11 12">
    <name type="scientific">Sulfurimonas paralvinellae</name>
    <dbReference type="NCBI Taxonomy" id="317658"/>
    <lineage>
        <taxon>Bacteria</taxon>
        <taxon>Pseudomonadati</taxon>
        <taxon>Campylobacterota</taxon>
        <taxon>Epsilonproteobacteria</taxon>
        <taxon>Campylobacterales</taxon>
        <taxon>Sulfurimonadaceae</taxon>
        <taxon>Sulfurimonas</taxon>
    </lineage>
</organism>
<sequence>MTFLNAWVLFGLIPIYFIYKKHSNVQKQTQLLYLSLVFMFLAMARPAYENSYTQQDFDSHDYIIALDTSYSMQATDLKPSRYELAKKAIKKLIASHPKDRFTLFAFTSSTLLISPPTTDTTISMMALDALEPNYILTKSTDIKNLFTTIAKLPMKQKNLIIFSDGGGEHDIATLAKIAKEHSIIPYIVATATQKGAALKKDGKYIKNSNDAIVISKINPILPDLANATKGKYYQLKSLSDIDALSNDLTSRQSKKEHIEVKSYKELFYIPLSIAFVLYFLSITKITQRFLLSLALFLILPHKSTASIIDFYHIQNAKEAYTQQRYKDSANAFKAVAPSPQSYFNLASAYYKAGRYQEAAKTFSQIRTANRGLKKNIYYNLGNCAVKLKQYDRAKRYYRYALALGDDNDALYNLHLLYKLHLKTKKDSSKMLPQNQNAASKKKHQNGSKKNDKQKSGTSKSASNQSSSEQSNGGGSTKKSQKKQTVAKATKKEKGIYKFTYKAYEKINKGYTDEKEPW</sequence>
<dbReference type="InterPro" id="IPR013105">
    <property type="entry name" value="TPR_2"/>
</dbReference>
<feature type="region of interest" description="Disordered" evidence="8">
    <location>
        <begin position="426"/>
        <end position="489"/>
    </location>
</feature>
<dbReference type="SUPFAM" id="SSF48452">
    <property type="entry name" value="TPR-like"/>
    <property type="match status" value="1"/>
</dbReference>
<dbReference type="InterPro" id="IPR002035">
    <property type="entry name" value="VWF_A"/>
</dbReference>
<feature type="compositionally biased region" description="Low complexity" evidence="8">
    <location>
        <begin position="455"/>
        <end position="470"/>
    </location>
</feature>
<evidence type="ECO:0000256" key="4">
    <source>
        <dbReference type="ARBA" id="ARBA00022803"/>
    </source>
</evidence>
<evidence type="ECO:0000256" key="5">
    <source>
        <dbReference type="ARBA" id="ARBA00022989"/>
    </source>
</evidence>
<keyword evidence="5 9" id="KW-1133">Transmembrane helix</keyword>
<evidence type="ECO:0000256" key="7">
    <source>
        <dbReference type="PROSITE-ProRule" id="PRU00339"/>
    </source>
</evidence>
<dbReference type="PANTHER" id="PTHR22550">
    <property type="entry name" value="SPORE GERMINATION PROTEIN"/>
    <property type="match status" value="1"/>
</dbReference>
<feature type="transmembrane region" description="Helical" evidence="9">
    <location>
        <begin position="31"/>
        <end position="48"/>
    </location>
</feature>
<evidence type="ECO:0000256" key="6">
    <source>
        <dbReference type="ARBA" id="ARBA00023136"/>
    </source>
</evidence>
<dbReference type="SUPFAM" id="SSF53300">
    <property type="entry name" value="vWA-like"/>
    <property type="match status" value="1"/>
</dbReference>
<reference evidence="11 12" key="1">
    <citation type="submission" date="2019-07" db="EMBL/GenBank/DDBJ databases">
        <title>Sulfurimonas paralvinellae sp. nov., a novel mesophilic, hydrogen- and sulfur-oxidizing chemolithoautotroph within the Epsilonproteo- bacteria isolated from a deep-sea hydrothermal vent polychaete nest, reclassification of Thiomicrospira denitrificans as Sulfurimonas denitrificans comb. nov. and emended description of the genus Sulfurimonas.</title>
        <authorList>
            <person name="Wang S."/>
            <person name="Jiang L."/>
            <person name="Shao Z."/>
        </authorList>
    </citation>
    <scope>NUCLEOTIDE SEQUENCE [LARGE SCALE GENOMIC DNA]</scope>
    <source>
        <strain evidence="11 12">GO25</strain>
    </source>
</reference>
<dbReference type="SMART" id="SM00028">
    <property type="entry name" value="TPR"/>
    <property type="match status" value="2"/>
</dbReference>
<dbReference type="RefSeq" id="WP_193110391.1">
    <property type="nucleotide sequence ID" value="NZ_CP041406.1"/>
</dbReference>
<dbReference type="InterPro" id="IPR011990">
    <property type="entry name" value="TPR-like_helical_dom_sf"/>
</dbReference>
<dbReference type="InterPro" id="IPR050768">
    <property type="entry name" value="UPF0353/GerABKA_families"/>
</dbReference>
<evidence type="ECO:0000256" key="3">
    <source>
        <dbReference type="ARBA" id="ARBA00022737"/>
    </source>
</evidence>
<dbReference type="Gene3D" id="3.40.50.410">
    <property type="entry name" value="von Willebrand factor, type A domain"/>
    <property type="match status" value="1"/>
</dbReference>
<feature type="repeat" description="TPR" evidence="7">
    <location>
        <begin position="339"/>
        <end position="372"/>
    </location>
</feature>
<evidence type="ECO:0000313" key="11">
    <source>
        <dbReference type="EMBL" id="QOP46180.1"/>
    </source>
</evidence>
<keyword evidence="6 9" id="KW-0472">Membrane</keyword>
<evidence type="ECO:0000259" key="10">
    <source>
        <dbReference type="PROSITE" id="PS50234"/>
    </source>
</evidence>
<dbReference type="EMBL" id="CP041406">
    <property type="protein sequence ID" value="QOP46180.1"/>
    <property type="molecule type" value="Genomic_DNA"/>
</dbReference>
<dbReference type="Pfam" id="PF13432">
    <property type="entry name" value="TPR_16"/>
    <property type="match status" value="1"/>
</dbReference>
<evidence type="ECO:0000256" key="1">
    <source>
        <dbReference type="ARBA" id="ARBA00022475"/>
    </source>
</evidence>
<feature type="domain" description="VWFA" evidence="10">
    <location>
        <begin position="61"/>
        <end position="248"/>
    </location>
</feature>
<dbReference type="PANTHER" id="PTHR22550:SF5">
    <property type="entry name" value="LEUCINE ZIPPER PROTEIN 4"/>
    <property type="match status" value="1"/>
</dbReference>
<dbReference type="Proteomes" id="UP000593580">
    <property type="component" value="Chromosome"/>
</dbReference>
<dbReference type="PROSITE" id="PS50005">
    <property type="entry name" value="TPR"/>
    <property type="match status" value="2"/>
</dbReference>
<evidence type="ECO:0000256" key="9">
    <source>
        <dbReference type="SAM" id="Phobius"/>
    </source>
</evidence>
<protein>
    <submittedName>
        <fullName evidence="11">VWA domain-containing protein</fullName>
    </submittedName>
</protein>
<keyword evidence="2 9" id="KW-0812">Transmembrane</keyword>
<dbReference type="Gene3D" id="1.25.40.10">
    <property type="entry name" value="Tetratricopeptide repeat domain"/>
    <property type="match status" value="1"/>
</dbReference>
<dbReference type="InterPro" id="IPR036465">
    <property type="entry name" value="vWFA_dom_sf"/>
</dbReference>
<feature type="repeat" description="TPR" evidence="7">
    <location>
        <begin position="374"/>
        <end position="407"/>
    </location>
</feature>
<evidence type="ECO:0000256" key="8">
    <source>
        <dbReference type="SAM" id="MobiDB-lite"/>
    </source>
</evidence>
<keyword evidence="12" id="KW-1185">Reference proteome</keyword>
<dbReference type="SMART" id="SM00327">
    <property type="entry name" value="VWA"/>
    <property type="match status" value="1"/>
</dbReference>
<keyword evidence="1" id="KW-1003">Cell membrane</keyword>
<dbReference type="InterPro" id="IPR019734">
    <property type="entry name" value="TPR_rpt"/>
</dbReference>
<gene>
    <name evidence="11" type="ORF">FM071_07690</name>
</gene>
<feature type="transmembrane region" description="Helical" evidence="9">
    <location>
        <begin position="266"/>
        <end position="282"/>
    </location>
</feature>